<dbReference type="AlphaFoldDB" id="A0A399SDJ8"/>
<dbReference type="GO" id="GO:0042773">
    <property type="term" value="P:ATP synthesis coupled electron transport"/>
    <property type="evidence" value="ECO:0007669"/>
    <property type="project" value="InterPro"/>
</dbReference>
<dbReference type="GO" id="GO:0008137">
    <property type="term" value="F:NADH dehydrogenase (ubiquinone) activity"/>
    <property type="evidence" value="ECO:0007669"/>
    <property type="project" value="InterPro"/>
</dbReference>
<feature type="transmembrane region" description="Helical" evidence="8">
    <location>
        <begin position="134"/>
        <end position="152"/>
    </location>
</feature>
<accession>A0A399SDJ8</accession>
<feature type="transmembrane region" description="Helical" evidence="8">
    <location>
        <begin position="331"/>
        <end position="354"/>
    </location>
</feature>
<sequence length="506" mass="55340">MSAHLLLVLPLLVPLCGAIVCLLFWRLERWQALVSGFTQITWLGSTIFLLKRIITDKAISTQIGSWSAPFGITLVADTFSALVLLAAALVGLAVFLFSVYGLDKSRQRYGYFPLMLFLQVGVGGVCLTGDLFNLYVWFEVILICCFALLSLGGTKPQLEGALKYVTINFIASGLLLTGIGVVYSLFGALNLAELALIVREGTHLNLPLLSMASVFFLTGFGIKAAIFPMFFWLPASYHTSPIAISAFIAGLITKVGIYTLIRLFTLVFITDQTFMMPLMAILSGATMVVGVIGAAAQNDFRRILSFHIISQIGYMLMGLAIYTPLAIAGSIFFIIHNILVKTNLFLVSGVVAQYHRTFQLPRLGGVYLQQPFIALLFFVSALSLAGTPPLSGFWGKFMLAKAGFEAGNYLLVTTSLGVSLVTLFSMTKIWNEVFWKSKPRKPSTSILLTQSDRLRIALLYVPVVFLLCCILAIGVYAGPLIELAMRASQDLLHIETYTDTVLGKAR</sequence>
<comment type="subcellular location">
    <subcellularLocation>
        <location evidence="1">Cell membrane</location>
        <topology evidence="1">Multi-pass membrane protein</topology>
    </subcellularLocation>
    <subcellularLocation>
        <location evidence="7">Membrane</location>
        <topology evidence="7">Multi-pass membrane protein</topology>
    </subcellularLocation>
</comment>
<feature type="transmembrane region" description="Helical" evidence="8">
    <location>
        <begin position="164"/>
        <end position="186"/>
    </location>
</feature>
<feature type="domain" description="NADH:quinone oxidoreductase/Mrp antiporter transmembrane" evidence="9">
    <location>
        <begin position="129"/>
        <end position="420"/>
    </location>
</feature>
<dbReference type="GO" id="GO:0005886">
    <property type="term" value="C:plasma membrane"/>
    <property type="evidence" value="ECO:0007669"/>
    <property type="project" value="UniProtKB-SubCell"/>
</dbReference>
<dbReference type="Proteomes" id="UP000266005">
    <property type="component" value="Unassembled WGS sequence"/>
</dbReference>
<keyword evidence="6 8" id="KW-0472">Membrane</keyword>
<evidence type="ECO:0000256" key="8">
    <source>
        <dbReference type="SAM" id="Phobius"/>
    </source>
</evidence>
<feature type="transmembrane region" description="Helical" evidence="8">
    <location>
        <begin position="6"/>
        <end position="25"/>
    </location>
</feature>
<dbReference type="Pfam" id="PF00361">
    <property type="entry name" value="Proton_antipo_M"/>
    <property type="match status" value="1"/>
</dbReference>
<dbReference type="PANTHER" id="PTHR42703">
    <property type="entry name" value="NADH DEHYDROGENASE"/>
    <property type="match status" value="1"/>
</dbReference>
<dbReference type="PANTHER" id="PTHR42703:SF1">
    <property type="entry name" value="NA(+)_H(+) ANTIPORTER SUBUNIT D1"/>
    <property type="match status" value="1"/>
</dbReference>
<feature type="transmembrane region" description="Helical" evidence="8">
    <location>
        <begin position="206"/>
        <end position="232"/>
    </location>
</feature>
<organism evidence="10 11">
    <name type="scientific">Pontibacter oryzae</name>
    <dbReference type="NCBI Taxonomy" id="2304593"/>
    <lineage>
        <taxon>Bacteria</taxon>
        <taxon>Pseudomonadati</taxon>
        <taxon>Bacteroidota</taxon>
        <taxon>Cytophagia</taxon>
        <taxon>Cytophagales</taxon>
        <taxon>Hymenobacteraceae</taxon>
        <taxon>Pontibacter</taxon>
    </lineage>
</organism>
<dbReference type="InterPro" id="IPR001750">
    <property type="entry name" value="ND/Mrp_TM"/>
</dbReference>
<evidence type="ECO:0000259" key="9">
    <source>
        <dbReference type="Pfam" id="PF00361"/>
    </source>
</evidence>
<feature type="transmembrane region" description="Helical" evidence="8">
    <location>
        <begin position="457"/>
        <end position="477"/>
    </location>
</feature>
<gene>
    <name evidence="10" type="ORF">D1627_07050</name>
</gene>
<feature type="transmembrane region" description="Helical" evidence="8">
    <location>
        <begin position="109"/>
        <end position="128"/>
    </location>
</feature>
<feature type="transmembrane region" description="Helical" evidence="8">
    <location>
        <begin position="366"/>
        <end position="386"/>
    </location>
</feature>
<comment type="caution">
    <text evidence="10">The sequence shown here is derived from an EMBL/GenBank/DDBJ whole genome shotgun (WGS) entry which is preliminary data.</text>
</comment>
<evidence type="ECO:0000256" key="7">
    <source>
        <dbReference type="RuleBase" id="RU000320"/>
    </source>
</evidence>
<comment type="similarity">
    <text evidence="2">Belongs to the CPA3 antiporters (TC 2.A.63) subunit D family.</text>
</comment>
<dbReference type="InterPro" id="IPR003918">
    <property type="entry name" value="NADH_UbQ_OxRdtase"/>
</dbReference>
<keyword evidence="4 7" id="KW-0812">Transmembrane</keyword>
<evidence type="ECO:0000256" key="4">
    <source>
        <dbReference type="ARBA" id="ARBA00022692"/>
    </source>
</evidence>
<evidence type="ECO:0000256" key="6">
    <source>
        <dbReference type="ARBA" id="ARBA00023136"/>
    </source>
</evidence>
<evidence type="ECO:0000256" key="2">
    <source>
        <dbReference type="ARBA" id="ARBA00005346"/>
    </source>
</evidence>
<evidence type="ECO:0000313" key="10">
    <source>
        <dbReference type="EMBL" id="RIJ41770.1"/>
    </source>
</evidence>
<keyword evidence="3" id="KW-1003">Cell membrane</keyword>
<dbReference type="EMBL" id="QWGE01000002">
    <property type="protein sequence ID" value="RIJ41770.1"/>
    <property type="molecule type" value="Genomic_DNA"/>
</dbReference>
<evidence type="ECO:0000256" key="1">
    <source>
        <dbReference type="ARBA" id="ARBA00004651"/>
    </source>
</evidence>
<proteinExistence type="inferred from homology"/>
<feature type="transmembrane region" description="Helical" evidence="8">
    <location>
        <begin position="70"/>
        <end position="97"/>
    </location>
</feature>
<feature type="transmembrane region" description="Helical" evidence="8">
    <location>
        <begin position="303"/>
        <end position="325"/>
    </location>
</feature>
<evidence type="ECO:0000256" key="3">
    <source>
        <dbReference type="ARBA" id="ARBA00022475"/>
    </source>
</evidence>
<name>A0A399SDJ8_9BACT</name>
<feature type="transmembrane region" description="Helical" evidence="8">
    <location>
        <begin position="244"/>
        <end position="269"/>
    </location>
</feature>
<evidence type="ECO:0000313" key="11">
    <source>
        <dbReference type="Proteomes" id="UP000266005"/>
    </source>
</evidence>
<dbReference type="PRINTS" id="PR01437">
    <property type="entry name" value="NUOXDRDTASE4"/>
</dbReference>
<keyword evidence="11" id="KW-1185">Reference proteome</keyword>
<dbReference type="OrthoDB" id="9807568at2"/>
<protein>
    <submittedName>
        <fullName evidence="10">Na+/H+ antiporter subunit D</fullName>
    </submittedName>
</protein>
<feature type="transmembrane region" description="Helical" evidence="8">
    <location>
        <begin position="275"/>
        <end position="296"/>
    </location>
</feature>
<evidence type="ECO:0000256" key="5">
    <source>
        <dbReference type="ARBA" id="ARBA00022989"/>
    </source>
</evidence>
<dbReference type="InterPro" id="IPR050586">
    <property type="entry name" value="CPA3_Na-H_Antiporter_D"/>
</dbReference>
<feature type="transmembrane region" description="Helical" evidence="8">
    <location>
        <begin position="406"/>
        <end position="430"/>
    </location>
</feature>
<keyword evidence="5 8" id="KW-1133">Transmembrane helix</keyword>
<reference evidence="11" key="1">
    <citation type="submission" date="2018-08" db="EMBL/GenBank/DDBJ databases">
        <title>Mucilaginibacter sp. MYSH2.</title>
        <authorList>
            <person name="Seo T."/>
        </authorList>
    </citation>
    <scope>NUCLEOTIDE SEQUENCE [LARGE SCALE GENOMIC DNA]</scope>
    <source>
        <strain evidence="11">KIRAN</strain>
    </source>
</reference>